<keyword evidence="10" id="KW-1185">Reference proteome</keyword>
<feature type="transmembrane region" description="Helical" evidence="7">
    <location>
        <begin position="96"/>
        <end position="114"/>
    </location>
</feature>
<keyword evidence="4 7" id="KW-1133">Transmembrane helix</keyword>
<dbReference type="InterPro" id="IPR051258">
    <property type="entry name" value="Diverse_Substrate_Transporter"/>
</dbReference>
<evidence type="ECO:0000256" key="5">
    <source>
        <dbReference type="ARBA" id="ARBA00023136"/>
    </source>
</evidence>
<evidence type="ECO:0000259" key="8">
    <source>
        <dbReference type="Pfam" id="PF00892"/>
    </source>
</evidence>
<dbReference type="PANTHER" id="PTHR42920:SF11">
    <property type="entry name" value="INNER MEMBRANE PROTEIN YTFF"/>
    <property type="match status" value="1"/>
</dbReference>
<proteinExistence type="predicted"/>
<feature type="transmembrane region" description="Helical" evidence="7">
    <location>
        <begin position="243"/>
        <end position="260"/>
    </location>
</feature>
<feature type="compositionally biased region" description="Basic and acidic residues" evidence="6">
    <location>
        <begin position="307"/>
        <end position="321"/>
    </location>
</feature>
<feature type="domain" description="EamA" evidence="8">
    <location>
        <begin position="153"/>
        <end position="282"/>
    </location>
</feature>
<feature type="region of interest" description="Disordered" evidence="6">
    <location>
        <begin position="307"/>
        <end position="332"/>
    </location>
</feature>
<evidence type="ECO:0000313" key="9">
    <source>
        <dbReference type="EMBL" id="WXB12734.1"/>
    </source>
</evidence>
<dbReference type="Pfam" id="PF00892">
    <property type="entry name" value="EamA"/>
    <property type="match status" value="2"/>
</dbReference>
<evidence type="ECO:0000256" key="4">
    <source>
        <dbReference type="ARBA" id="ARBA00022989"/>
    </source>
</evidence>
<feature type="transmembrane region" description="Helical" evidence="7">
    <location>
        <begin position="151"/>
        <end position="167"/>
    </location>
</feature>
<name>A0ABZ2LT19_9BACT</name>
<dbReference type="InterPro" id="IPR000620">
    <property type="entry name" value="EamA_dom"/>
</dbReference>
<protein>
    <submittedName>
        <fullName evidence="9">DMT family transporter</fullName>
    </submittedName>
</protein>
<evidence type="ECO:0000256" key="3">
    <source>
        <dbReference type="ARBA" id="ARBA00022692"/>
    </source>
</evidence>
<feature type="transmembrane region" description="Helical" evidence="7">
    <location>
        <begin position="37"/>
        <end position="56"/>
    </location>
</feature>
<feature type="transmembrane region" description="Helical" evidence="7">
    <location>
        <begin position="68"/>
        <end position="90"/>
    </location>
</feature>
<keyword evidence="5 7" id="KW-0472">Membrane</keyword>
<evidence type="ECO:0000256" key="6">
    <source>
        <dbReference type="SAM" id="MobiDB-lite"/>
    </source>
</evidence>
<keyword evidence="2" id="KW-1003">Cell membrane</keyword>
<dbReference type="EMBL" id="CP089984">
    <property type="protein sequence ID" value="WXB12734.1"/>
    <property type="molecule type" value="Genomic_DNA"/>
</dbReference>
<feature type="transmembrane region" description="Helical" evidence="7">
    <location>
        <begin position="188"/>
        <end position="206"/>
    </location>
</feature>
<sequence length="354" mass="36315">MARSPISAGVLLALAAALAFGSTTPFVHRFGAGVGPFATACLLYAGAALVAVFWRGRADAEARVRREHLPRIVLVAMFGAVVAPAALAWGLQHADAASASLLLNFEAAATVLLARWFFGESLGGRVWGAVLAMVAGGGLLVVASAGGALGARWGLLAVLLATLAWAADNTLTRPLSDLDPMGLIARKAAFGAVFTGVLAMAFGEVLPSARGAAGLLACGASGYGVSLRLYLLAQRRLGAARTGSVFAVAPFVGAGLAWALEGAPNGADGRAGALTVLAGGLFALAVYLHLSEAHSHEHTHAAMVHEHAHRHDDGHHDHVHDPPVTGAHSHVHAHTDVTHTHEHAPDVHHGHLHS</sequence>
<dbReference type="SUPFAM" id="SSF103481">
    <property type="entry name" value="Multidrug resistance efflux transporter EmrE"/>
    <property type="match status" value="1"/>
</dbReference>
<keyword evidence="3 7" id="KW-0812">Transmembrane</keyword>
<comment type="subcellular location">
    <subcellularLocation>
        <location evidence="1">Cell membrane</location>
        <topology evidence="1">Multi-pass membrane protein</topology>
    </subcellularLocation>
</comment>
<organism evidence="9 10">
    <name type="scientific">Pendulispora albinea</name>
    <dbReference type="NCBI Taxonomy" id="2741071"/>
    <lineage>
        <taxon>Bacteria</taxon>
        <taxon>Pseudomonadati</taxon>
        <taxon>Myxococcota</taxon>
        <taxon>Myxococcia</taxon>
        <taxon>Myxococcales</taxon>
        <taxon>Sorangiineae</taxon>
        <taxon>Pendulisporaceae</taxon>
        <taxon>Pendulispora</taxon>
    </lineage>
</organism>
<reference evidence="9 10" key="1">
    <citation type="submission" date="2021-12" db="EMBL/GenBank/DDBJ databases">
        <title>Discovery of the Pendulisporaceae a myxobacterial family with distinct sporulation behavior and unique specialized metabolism.</title>
        <authorList>
            <person name="Garcia R."/>
            <person name="Popoff A."/>
            <person name="Bader C.D."/>
            <person name="Loehr J."/>
            <person name="Walesch S."/>
            <person name="Walt C."/>
            <person name="Boldt J."/>
            <person name="Bunk B."/>
            <person name="Haeckl F.J.F.P.J."/>
            <person name="Gunesch A.P."/>
            <person name="Birkelbach J."/>
            <person name="Nuebel U."/>
            <person name="Pietschmann T."/>
            <person name="Bach T."/>
            <person name="Mueller R."/>
        </authorList>
    </citation>
    <scope>NUCLEOTIDE SEQUENCE [LARGE SCALE GENOMIC DNA]</scope>
    <source>
        <strain evidence="9 10">MSr11954</strain>
    </source>
</reference>
<gene>
    <name evidence="9" type="ORF">LZC94_33400</name>
</gene>
<feature type="transmembrane region" description="Helical" evidence="7">
    <location>
        <begin position="212"/>
        <end position="231"/>
    </location>
</feature>
<evidence type="ECO:0000313" key="10">
    <source>
        <dbReference type="Proteomes" id="UP001370348"/>
    </source>
</evidence>
<dbReference type="PANTHER" id="PTHR42920">
    <property type="entry name" value="OS03G0707200 PROTEIN-RELATED"/>
    <property type="match status" value="1"/>
</dbReference>
<dbReference type="RefSeq" id="WP_394822355.1">
    <property type="nucleotide sequence ID" value="NZ_CP089984.1"/>
</dbReference>
<dbReference type="InterPro" id="IPR037185">
    <property type="entry name" value="EmrE-like"/>
</dbReference>
<feature type="domain" description="EamA" evidence="8">
    <location>
        <begin position="8"/>
        <end position="139"/>
    </location>
</feature>
<dbReference type="Proteomes" id="UP001370348">
    <property type="component" value="Chromosome"/>
</dbReference>
<evidence type="ECO:0000256" key="1">
    <source>
        <dbReference type="ARBA" id="ARBA00004651"/>
    </source>
</evidence>
<evidence type="ECO:0000256" key="2">
    <source>
        <dbReference type="ARBA" id="ARBA00022475"/>
    </source>
</evidence>
<evidence type="ECO:0000256" key="7">
    <source>
        <dbReference type="SAM" id="Phobius"/>
    </source>
</evidence>
<feature type="transmembrane region" description="Helical" evidence="7">
    <location>
        <begin position="272"/>
        <end position="290"/>
    </location>
</feature>
<accession>A0ABZ2LT19</accession>
<feature type="transmembrane region" description="Helical" evidence="7">
    <location>
        <begin position="126"/>
        <end position="145"/>
    </location>
</feature>